<dbReference type="OrthoDB" id="66856at2759"/>
<evidence type="ECO:0000256" key="4">
    <source>
        <dbReference type="SAM" id="Phobius"/>
    </source>
</evidence>
<dbReference type="Pfam" id="PF00561">
    <property type="entry name" value="Abhydrolase_1"/>
    <property type="match status" value="1"/>
</dbReference>
<dbReference type="GO" id="GO:0008233">
    <property type="term" value="F:peptidase activity"/>
    <property type="evidence" value="ECO:0007669"/>
    <property type="project" value="UniProtKB-KW"/>
</dbReference>
<sequence length="1254" mass="135267">MLRAANLSLAAASVTAITTGEWYPCPLVSTVSENHRHLALSKVNAECLDVVAPVCYPGVCESDKCLSLFVKRIPATSSSTPAKAVWLLQGGPGGTSQGMEGMMAEMYESANGTMSLYTMDHRGVGRSSRLQALCPKYSPDLDYNVDASLATLSDCFANITATYGAAAPKGFSTTSAASDLAAIIRSPILAASDVYVYGVSYGTYLVERLMHFPPPNVKGYILDSIVGESPVKEWLNWNIDVQPIESLYYSLCDKDPLCASKIGPDAKMFATRLYAKLDKMDTPCARALKMPDYDRPSDVLAFLISGFAQSNTKRNMIPAILFRMQKCVDHYDEAAQFLIKALVGGNDEKLLGAGNDALATTEDDDLLYHNIITNELYATVLPDPEAVAKKFARQTWRSSTLALIQQDIAEVCVYRGNKDPLCEQRVKRQKNSFFYAHDEYWNKTAAVPKGASVLMLSGALDTQTTTVYAVAEEANMAGGNKLLLQFPFGGHSIVDTTPTKNEGKMCGQVIFNSYLQVNGDLSKIDTRCVKRIVPLDFNTILDTYMARTLFGNTTDMFGDSTFVVVESEAGKVTNDENDIIVHAAAGALAGCVLAVIGIAIYVKVVKSAEGTVVDMRGSDNVMAMAENETTMDESKDDAAPTAKGSDAQCSDITVPLCHPGVCESTEKISVFVKRYPAKTPSKPAKAVWLLQGGPGLPSPAMESTMADMYLAANGTLDVYTMDHRGVGRSTPLSTICTGDQAPTTPEAIASTLSTCFEAIKAKYGAAAPKGFSTTSAATDLAAIIQSPLTAASEVYVYGVSYGTYLVERLMHFSPPNVKGYILDSIVGESPVKEWDDWDKDIASVETYYYSLCDKDPFCASKIGPNSKKFAHQLLAKLDKNDTECAQTLSSAVGGSASDFLGTTLGGMASNYHQRNMIPAVLYHMNNCLKDFASEENFLAGLLGIPTDEEDVDDDASVKRNDVLPGDITNENSMMDMVLYGNIVNSELWETPSPNAKTLLHDTQQITWRTAAATVQQRLVLYCVFRGNSDSVCADIPKQKTSFFYERDAYWNKTAGVPKGASVLMYSSAIDTQTIPKYADVENATMAGTNKLLLHFPYGGHSAVSTTNTDAEEPTRNCGQDILNAYVSGNGDISKLDTSCVAEVLPLEFQIVHDEDKAKALFGSTTDMYGDMERLVQTAVKSQSAATEAKHNVEIIALSCGMAACVLAVIGMAIYVKKVTAKASSESKKAADANSTEDAKTVEEPVKEDISVAEV</sequence>
<reference evidence="7 8" key="1">
    <citation type="journal article" date="2014" name="Genome Biol. Evol.">
        <title>The secreted proteins of Achlya hypogyna and Thraustotheca clavata identify the ancestral oomycete secretome and reveal gene acquisitions by horizontal gene transfer.</title>
        <authorList>
            <person name="Misner I."/>
            <person name="Blouin N."/>
            <person name="Leonard G."/>
            <person name="Richards T.A."/>
            <person name="Lane C.E."/>
        </authorList>
    </citation>
    <scope>NUCLEOTIDE SEQUENCE [LARGE SCALE GENOMIC DNA]</scope>
    <source>
        <strain evidence="7 8">ATCC 48635</strain>
    </source>
</reference>
<feature type="transmembrane region" description="Helical" evidence="4">
    <location>
        <begin position="1194"/>
        <end position="1215"/>
    </location>
</feature>
<evidence type="ECO:0000313" key="8">
    <source>
        <dbReference type="Proteomes" id="UP000243579"/>
    </source>
</evidence>
<keyword evidence="2" id="KW-0378">Hydrolase</keyword>
<keyword evidence="5" id="KW-0732">Signal</keyword>
<evidence type="ECO:0000313" key="7">
    <source>
        <dbReference type="EMBL" id="OQR99899.1"/>
    </source>
</evidence>
<dbReference type="AlphaFoldDB" id="A0A1V9ZPK0"/>
<dbReference type="Proteomes" id="UP000243579">
    <property type="component" value="Unassembled WGS sequence"/>
</dbReference>
<dbReference type="GO" id="GO:0006508">
    <property type="term" value="P:proteolysis"/>
    <property type="evidence" value="ECO:0007669"/>
    <property type="project" value="UniProtKB-KW"/>
</dbReference>
<keyword evidence="7" id="KW-0645">Protease</keyword>
<comment type="caution">
    <text evidence="7">The sequence shown here is derived from an EMBL/GenBank/DDBJ whole genome shotgun (WGS) entry which is preliminary data.</text>
</comment>
<dbReference type="PANTHER" id="PTHR43248">
    <property type="entry name" value="2-SUCCINYL-6-HYDROXY-2,4-CYCLOHEXADIENE-1-CARBOXYLATE SYNTHASE"/>
    <property type="match status" value="1"/>
</dbReference>
<feature type="region of interest" description="Disordered" evidence="3">
    <location>
        <begin position="1222"/>
        <end position="1254"/>
    </location>
</feature>
<comment type="similarity">
    <text evidence="1">Belongs to the peptidase S33 family.</text>
</comment>
<dbReference type="STRING" id="1202772.A0A1V9ZPK0"/>
<protein>
    <submittedName>
        <fullName evidence="7">Serine protease family S33</fullName>
    </submittedName>
</protein>
<accession>A0A1V9ZPK0</accession>
<name>A0A1V9ZPK0_ACHHY</name>
<keyword evidence="4" id="KW-1133">Transmembrane helix</keyword>
<dbReference type="InterPro" id="IPR000073">
    <property type="entry name" value="AB_hydrolase_1"/>
</dbReference>
<feature type="chain" id="PRO_5010693319" evidence="5">
    <location>
        <begin position="17"/>
        <end position="1254"/>
    </location>
</feature>
<dbReference type="InterPro" id="IPR051601">
    <property type="entry name" value="Serine_prot/Carboxylest_S33"/>
</dbReference>
<organism evidence="7 8">
    <name type="scientific">Achlya hypogyna</name>
    <name type="common">Oomycete</name>
    <name type="synonym">Protoachlya hypogyna</name>
    <dbReference type="NCBI Taxonomy" id="1202772"/>
    <lineage>
        <taxon>Eukaryota</taxon>
        <taxon>Sar</taxon>
        <taxon>Stramenopiles</taxon>
        <taxon>Oomycota</taxon>
        <taxon>Saprolegniomycetes</taxon>
        <taxon>Saprolegniales</taxon>
        <taxon>Achlyaceae</taxon>
        <taxon>Achlya</taxon>
    </lineage>
</organism>
<evidence type="ECO:0000256" key="5">
    <source>
        <dbReference type="SAM" id="SignalP"/>
    </source>
</evidence>
<feature type="compositionally biased region" description="Basic and acidic residues" evidence="3">
    <location>
        <begin position="1224"/>
        <end position="1254"/>
    </location>
</feature>
<keyword evidence="8" id="KW-1185">Reference proteome</keyword>
<dbReference type="Gene3D" id="3.40.50.1820">
    <property type="entry name" value="alpha/beta hydrolase"/>
    <property type="match status" value="2"/>
</dbReference>
<dbReference type="SUPFAM" id="SSF53474">
    <property type="entry name" value="alpha/beta-Hydrolases"/>
    <property type="match status" value="2"/>
</dbReference>
<dbReference type="PANTHER" id="PTHR43248:SF3">
    <property type="entry name" value="AB HYDROLASE-1 DOMAIN-CONTAINING PROTEIN"/>
    <property type="match status" value="1"/>
</dbReference>
<keyword evidence="4" id="KW-0472">Membrane</keyword>
<keyword evidence="4" id="KW-0812">Transmembrane</keyword>
<dbReference type="EMBL" id="JNBR01000036">
    <property type="protein sequence ID" value="OQR99899.1"/>
    <property type="molecule type" value="Genomic_DNA"/>
</dbReference>
<dbReference type="InterPro" id="IPR029058">
    <property type="entry name" value="AB_hydrolase_fold"/>
</dbReference>
<feature type="signal peptide" evidence="5">
    <location>
        <begin position="1"/>
        <end position="16"/>
    </location>
</feature>
<gene>
    <name evidence="7" type="ORF">ACHHYP_03995</name>
</gene>
<evidence type="ECO:0000256" key="2">
    <source>
        <dbReference type="ARBA" id="ARBA00022801"/>
    </source>
</evidence>
<evidence type="ECO:0000259" key="6">
    <source>
        <dbReference type="Pfam" id="PF00561"/>
    </source>
</evidence>
<feature type="domain" description="AB hydrolase-1" evidence="6">
    <location>
        <begin position="689"/>
        <end position="842"/>
    </location>
</feature>
<evidence type="ECO:0000256" key="1">
    <source>
        <dbReference type="ARBA" id="ARBA00010088"/>
    </source>
</evidence>
<proteinExistence type="inferred from homology"/>
<evidence type="ECO:0000256" key="3">
    <source>
        <dbReference type="SAM" id="MobiDB-lite"/>
    </source>
</evidence>